<dbReference type="InterPro" id="IPR036890">
    <property type="entry name" value="HATPase_C_sf"/>
</dbReference>
<evidence type="ECO:0000313" key="5">
    <source>
        <dbReference type="Proteomes" id="UP000179935"/>
    </source>
</evidence>
<dbReference type="InterPro" id="IPR050267">
    <property type="entry name" value="Anti-sigma-factor_SerPK"/>
</dbReference>
<dbReference type="GO" id="GO:0004674">
    <property type="term" value="F:protein serine/threonine kinase activity"/>
    <property type="evidence" value="ECO:0007669"/>
    <property type="project" value="UniProtKB-KW"/>
</dbReference>
<keyword evidence="1" id="KW-0808">Transferase</keyword>
<name>A0A1S2PNB6_9ACTN</name>
<dbReference type="PANTHER" id="PTHR35526:SF3">
    <property type="entry name" value="ANTI-SIGMA-F FACTOR RSBW"/>
    <property type="match status" value="1"/>
</dbReference>
<comment type="caution">
    <text evidence="4">The sequence shown here is derived from an EMBL/GenBank/DDBJ whole genome shotgun (WGS) entry which is preliminary data.</text>
</comment>
<evidence type="ECO:0000259" key="3">
    <source>
        <dbReference type="Pfam" id="PF13581"/>
    </source>
</evidence>
<dbReference type="PANTHER" id="PTHR35526">
    <property type="entry name" value="ANTI-SIGMA-F FACTOR RSBW-RELATED"/>
    <property type="match status" value="1"/>
</dbReference>
<dbReference type="EMBL" id="MLYP01000024">
    <property type="protein sequence ID" value="OIJ95281.1"/>
    <property type="molecule type" value="Genomic_DNA"/>
</dbReference>
<dbReference type="SUPFAM" id="SSF55874">
    <property type="entry name" value="ATPase domain of HSP90 chaperone/DNA topoisomerase II/histidine kinase"/>
    <property type="match status" value="1"/>
</dbReference>
<protein>
    <recommendedName>
        <fullName evidence="3">Histidine kinase/HSP90-like ATPase domain-containing protein</fullName>
    </recommendedName>
</protein>
<dbReference type="Pfam" id="PF13581">
    <property type="entry name" value="HATPase_c_2"/>
    <property type="match status" value="1"/>
</dbReference>
<proteinExistence type="predicted"/>
<dbReference type="CDD" id="cd16936">
    <property type="entry name" value="HATPase_RsbW-like"/>
    <property type="match status" value="1"/>
</dbReference>
<dbReference type="Gene3D" id="3.30.565.10">
    <property type="entry name" value="Histidine kinase-like ATPase, C-terminal domain"/>
    <property type="match status" value="1"/>
</dbReference>
<dbReference type="AlphaFoldDB" id="A0A1S2PNB6"/>
<feature type="domain" description="Histidine kinase/HSP90-like ATPase" evidence="3">
    <location>
        <begin position="57"/>
        <end position="147"/>
    </location>
</feature>
<sequence length="154" mass="16712">MDGLATVDGNHSTERSPHAPTLLTHDWSMSYPMTTRSVPVTRIHVRRRLTLWNWAGDVEDAVLVASELVANAVVHGRAPGHELWLRLAELEGGGLIVDVSDPVRAFPEPGRVGIGGERGRGLLVVTQLAEELDWFLRAEVGKTVRARLGVAGPS</sequence>
<dbReference type="InterPro" id="IPR003594">
    <property type="entry name" value="HATPase_dom"/>
</dbReference>
<evidence type="ECO:0000256" key="2">
    <source>
        <dbReference type="SAM" id="MobiDB-lite"/>
    </source>
</evidence>
<keyword evidence="1" id="KW-0723">Serine/threonine-protein kinase</keyword>
<evidence type="ECO:0000313" key="4">
    <source>
        <dbReference type="EMBL" id="OIJ95281.1"/>
    </source>
</evidence>
<feature type="region of interest" description="Disordered" evidence="2">
    <location>
        <begin position="1"/>
        <end position="21"/>
    </location>
</feature>
<dbReference type="Proteomes" id="UP000179935">
    <property type="component" value="Unassembled WGS sequence"/>
</dbReference>
<gene>
    <name evidence="4" type="ORF">BIV24_09555</name>
</gene>
<accession>A0A1S2PNB6</accession>
<keyword evidence="1" id="KW-0418">Kinase</keyword>
<dbReference type="STRING" id="1428652.BIV24_09555"/>
<organism evidence="4 5">
    <name type="scientific">Streptomyces colonosanans</name>
    <dbReference type="NCBI Taxonomy" id="1428652"/>
    <lineage>
        <taxon>Bacteria</taxon>
        <taxon>Bacillati</taxon>
        <taxon>Actinomycetota</taxon>
        <taxon>Actinomycetes</taxon>
        <taxon>Kitasatosporales</taxon>
        <taxon>Streptomycetaceae</taxon>
        <taxon>Streptomyces</taxon>
    </lineage>
</organism>
<reference evidence="4 5" key="1">
    <citation type="submission" date="2016-10" db="EMBL/GenBank/DDBJ databases">
        <title>Genome sequence of Streptomyces sp. MUSC 93.</title>
        <authorList>
            <person name="Lee L.-H."/>
            <person name="Ser H.-L."/>
            <person name="Law J.W.-F."/>
        </authorList>
    </citation>
    <scope>NUCLEOTIDE SEQUENCE [LARGE SCALE GENOMIC DNA]</scope>
    <source>
        <strain evidence="4 5">MUSC 93</strain>
    </source>
</reference>
<keyword evidence="5" id="KW-1185">Reference proteome</keyword>
<evidence type="ECO:0000256" key="1">
    <source>
        <dbReference type="ARBA" id="ARBA00022527"/>
    </source>
</evidence>